<feature type="region of interest" description="Disordered" evidence="1">
    <location>
        <begin position="318"/>
        <end position="354"/>
    </location>
</feature>
<sequence>MPNDGVSFDQMTPNPKNEINKDSAIQVINSKVTHANLLHARWSSNYTKKVVLNRTGRSYNVSYRARNLDILRVSSHKHIYSKCLTNFQESLSSNAKTAKKQNERYERSQRRVFKKCMPSNGGDLTFADKQRITRETPWQKDYDFLLPYDGLIPTVAPYNPTPTGFIPVKYRKIILPDLIYSTNGSFITPGSAEWFTYMSNLEKRTRSRISQEEAARLAKQEIFDHGSSEKHHNLRQEMKRRLTELTDFYHEGLSIYRNDLIHHANEPPKWYAGYLDRLYLTTHENYDIFMRRYKDKLNCYRDDLRKTLNSKKGRITDDTRRVEHRPNKRDCPFFNSFNNASDPSPSKKPRLGDERPYTLLIKGRVLTA</sequence>
<evidence type="ECO:0000313" key="3">
    <source>
        <dbReference type="EMBL" id="PKY47879.1"/>
    </source>
</evidence>
<gene>
    <name evidence="3" type="ORF">RhiirA4_463276</name>
</gene>
<feature type="compositionally biased region" description="Polar residues" evidence="1">
    <location>
        <begin position="335"/>
        <end position="344"/>
    </location>
</feature>
<feature type="compositionally biased region" description="Basic and acidic residues" evidence="1">
    <location>
        <begin position="318"/>
        <end position="331"/>
    </location>
</feature>
<evidence type="ECO:0000313" key="4">
    <source>
        <dbReference type="Proteomes" id="UP000234323"/>
    </source>
</evidence>
<evidence type="ECO:0000259" key="2">
    <source>
        <dbReference type="Pfam" id="PF26638"/>
    </source>
</evidence>
<dbReference type="EMBL" id="LLXI01000585">
    <property type="protein sequence ID" value="PKY47879.1"/>
    <property type="molecule type" value="Genomic_DNA"/>
</dbReference>
<feature type="domain" description="DUF8211" evidence="2">
    <location>
        <begin position="34"/>
        <end position="135"/>
    </location>
</feature>
<dbReference type="Pfam" id="PF26638">
    <property type="entry name" value="DUF8211"/>
    <property type="match status" value="1"/>
</dbReference>
<reference evidence="3 4" key="1">
    <citation type="submission" date="2015-10" db="EMBL/GenBank/DDBJ databases">
        <title>Genome analyses suggest a sexual origin of heterokaryosis in a supposedly ancient asexual fungus.</title>
        <authorList>
            <person name="Ropars J."/>
            <person name="Sedzielewska K."/>
            <person name="Noel J."/>
            <person name="Charron P."/>
            <person name="Farinelli L."/>
            <person name="Marton T."/>
            <person name="Kruger M."/>
            <person name="Pelin A."/>
            <person name="Brachmann A."/>
            <person name="Corradi N."/>
        </authorList>
    </citation>
    <scope>NUCLEOTIDE SEQUENCE [LARGE SCALE GENOMIC DNA]</scope>
    <source>
        <strain evidence="3 4">A4</strain>
    </source>
</reference>
<organism evidence="3 4">
    <name type="scientific">Rhizophagus irregularis</name>
    <dbReference type="NCBI Taxonomy" id="588596"/>
    <lineage>
        <taxon>Eukaryota</taxon>
        <taxon>Fungi</taxon>
        <taxon>Fungi incertae sedis</taxon>
        <taxon>Mucoromycota</taxon>
        <taxon>Glomeromycotina</taxon>
        <taxon>Glomeromycetes</taxon>
        <taxon>Glomerales</taxon>
        <taxon>Glomeraceae</taxon>
        <taxon>Rhizophagus</taxon>
    </lineage>
</organism>
<dbReference type="AlphaFoldDB" id="A0A2I1GMK4"/>
<accession>A0A2I1GMK4</accession>
<keyword evidence="4" id="KW-1185">Reference proteome</keyword>
<name>A0A2I1GMK4_9GLOM</name>
<dbReference type="InterPro" id="IPR058524">
    <property type="entry name" value="DUF8211"/>
</dbReference>
<dbReference type="Proteomes" id="UP000234323">
    <property type="component" value="Unassembled WGS sequence"/>
</dbReference>
<evidence type="ECO:0000256" key="1">
    <source>
        <dbReference type="SAM" id="MobiDB-lite"/>
    </source>
</evidence>
<comment type="caution">
    <text evidence="3">The sequence shown here is derived from an EMBL/GenBank/DDBJ whole genome shotgun (WGS) entry which is preliminary data.</text>
</comment>
<protein>
    <recommendedName>
        <fullName evidence="2">DUF8211 domain-containing protein</fullName>
    </recommendedName>
</protein>
<proteinExistence type="predicted"/>